<dbReference type="Proteomes" id="UP001501147">
    <property type="component" value="Unassembled WGS sequence"/>
</dbReference>
<keyword evidence="1" id="KW-0812">Transmembrane</keyword>
<feature type="transmembrane region" description="Helical" evidence="1">
    <location>
        <begin position="52"/>
        <end position="76"/>
    </location>
</feature>
<dbReference type="RefSeq" id="WP_345614734.1">
    <property type="nucleotide sequence ID" value="NZ_BAABJV010000010.1"/>
</dbReference>
<dbReference type="Pfam" id="PF03703">
    <property type="entry name" value="bPH_2"/>
    <property type="match status" value="1"/>
</dbReference>
<feature type="domain" description="YdbS-like PH" evidence="2">
    <location>
        <begin position="76"/>
        <end position="154"/>
    </location>
</feature>
<accession>A0ABP9AV97</accession>
<reference evidence="4" key="1">
    <citation type="journal article" date="2019" name="Int. J. Syst. Evol. Microbiol.">
        <title>The Global Catalogue of Microorganisms (GCM) 10K type strain sequencing project: providing services to taxonomists for standard genome sequencing and annotation.</title>
        <authorList>
            <consortium name="The Broad Institute Genomics Platform"/>
            <consortium name="The Broad Institute Genome Sequencing Center for Infectious Disease"/>
            <person name="Wu L."/>
            <person name="Ma J."/>
        </authorList>
    </citation>
    <scope>NUCLEOTIDE SEQUENCE [LARGE SCALE GENOMIC DNA]</scope>
    <source>
        <strain evidence="4">JCM 18324</strain>
    </source>
</reference>
<feature type="transmembrane region" description="Helical" evidence="1">
    <location>
        <begin position="21"/>
        <end position="46"/>
    </location>
</feature>
<proteinExistence type="predicted"/>
<evidence type="ECO:0000313" key="3">
    <source>
        <dbReference type="EMBL" id="GAA4785095.1"/>
    </source>
</evidence>
<sequence>MRGEEEVRLRPPRHRVDRRAVAWWRLRCLLAAAVPAAVTGAVGVFVGPARPGLWYAAAAIAAAGLLVAAFLPLWWYRVHRWEVTEDAVYVRTGALWQEWRIAPMSRIQTVDTVRGPLEQGFRLATVTVTTASAKGDIRIEGLDHARAAELAEQLTRITGATPGDAT</sequence>
<evidence type="ECO:0000313" key="4">
    <source>
        <dbReference type="Proteomes" id="UP001501147"/>
    </source>
</evidence>
<evidence type="ECO:0000256" key="1">
    <source>
        <dbReference type="SAM" id="Phobius"/>
    </source>
</evidence>
<dbReference type="EMBL" id="BAABJV010000010">
    <property type="protein sequence ID" value="GAA4785095.1"/>
    <property type="molecule type" value="Genomic_DNA"/>
</dbReference>
<organism evidence="3 4">
    <name type="scientific">Streptomyces sanyensis</name>
    <dbReference type="NCBI Taxonomy" id="568869"/>
    <lineage>
        <taxon>Bacteria</taxon>
        <taxon>Bacillati</taxon>
        <taxon>Actinomycetota</taxon>
        <taxon>Actinomycetes</taxon>
        <taxon>Kitasatosporales</taxon>
        <taxon>Streptomycetaceae</taxon>
        <taxon>Streptomyces</taxon>
    </lineage>
</organism>
<keyword evidence="1" id="KW-0472">Membrane</keyword>
<keyword evidence="4" id="KW-1185">Reference proteome</keyword>
<dbReference type="InterPro" id="IPR005182">
    <property type="entry name" value="YdbS-like_PH"/>
</dbReference>
<gene>
    <name evidence="3" type="ORF">GCM10023329_39550</name>
</gene>
<protein>
    <submittedName>
        <fullName evidence="3">PH domain-containing protein</fullName>
    </submittedName>
</protein>
<evidence type="ECO:0000259" key="2">
    <source>
        <dbReference type="Pfam" id="PF03703"/>
    </source>
</evidence>
<keyword evidence="1" id="KW-1133">Transmembrane helix</keyword>
<dbReference type="PANTHER" id="PTHR34473:SF3">
    <property type="entry name" value="TRANSMEMBRANE PROTEIN-RELATED"/>
    <property type="match status" value="1"/>
</dbReference>
<dbReference type="PANTHER" id="PTHR34473">
    <property type="entry name" value="UPF0699 TRANSMEMBRANE PROTEIN YDBS"/>
    <property type="match status" value="1"/>
</dbReference>
<comment type="caution">
    <text evidence="3">The sequence shown here is derived from an EMBL/GenBank/DDBJ whole genome shotgun (WGS) entry which is preliminary data.</text>
</comment>
<name>A0ABP9AV97_9ACTN</name>